<keyword evidence="3" id="KW-0813">Transport</keyword>
<evidence type="ECO:0000256" key="4">
    <source>
        <dbReference type="ARBA" id="ARBA00022729"/>
    </source>
</evidence>
<gene>
    <name evidence="9" type="ORF">ERL59_17090</name>
</gene>
<dbReference type="AlphaFoldDB" id="A0A6N9Q734"/>
<feature type="compositionally biased region" description="Acidic residues" evidence="6">
    <location>
        <begin position="28"/>
        <end position="48"/>
    </location>
</feature>
<evidence type="ECO:0000256" key="5">
    <source>
        <dbReference type="ARBA" id="ARBA00022856"/>
    </source>
</evidence>
<dbReference type="GO" id="GO:0030313">
    <property type="term" value="C:cell envelope"/>
    <property type="evidence" value="ECO:0007669"/>
    <property type="project" value="UniProtKB-SubCell"/>
</dbReference>
<dbReference type="InterPro" id="IPR039424">
    <property type="entry name" value="SBP_5"/>
</dbReference>
<keyword evidence="5" id="KW-0653">Protein transport</keyword>
<dbReference type="FunFam" id="3.90.76.10:FF:000001">
    <property type="entry name" value="Oligopeptide ABC transporter substrate-binding protein"/>
    <property type="match status" value="1"/>
</dbReference>
<dbReference type="Proteomes" id="UP000448943">
    <property type="component" value="Unassembled WGS sequence"/>
</dbReference>
<dbReference type="PROSITE" id="PS51257">
    <property type="entry name" value="PROKAR_LIPOPROTEIN"/>
    <property type="match status" value="1"/>
</dbReference>
<dbReference type="EMBL" id="SIJB01000036">
    <property type="protein sequence ID" value="NBI30668.1"/>
    <property type="molecule type" value="Genomic_DNA"/>
</dbReference>
<name>A0A6N9Q734_9BACL</name>
<dbReference type="SUPFAM" id="SSF53850">
    <property type="entry name" value="Periplasmic binding protein-like II"/>
    <property type="match status" value="1"/>
</dbReference>
<accession>A0A6N9Q734</accession>
<dbReference type="GO" id="GO:0042597">
    <property type="term" value="C:periplasmic space"/>
    <property type="evidence" value="ECO:0007669"/>
    <property type="project" value="UniProtKB-ARBA"/>
</dbReference>
<comment type="caution">
    <text evidence="9">The sequence shown here is derived from an EMBL/GenBank/DDBJ whole genome shotgun (WGS) entry which is preliminary data.</text>
</comment>
<evidence type="ECO:0000256" key="3">
    <source>
        <dbReference type="ARBA" id="ARBA00022448"/>
    </source>
</evidence>
<protein>
    <submittedName>
        <fullName evidence="9">Peptide ABC transporter substrate-binding protein</fullName>
    </submittedName>
</protein>
<dbReference type="GO" id="GO:0043190">
    <property type="term" value="C:ATP-binding cassette (ABC) transporter complex"/>
    <property type="evidence" value="ECO:0007669"/>
    <property type="project" value="InterPro"/>
</dbReference>
<feature type="chain" id="PRO_5038362938" evidence="7">
    <location>
        <begin position="27"/>
        <end position="450"/>
    </location>
</feature>
<evidence type="ECO:0000313" key="10">
    <source>
        <dbReference type="Proteomes" id="UP000448943"/>
    </source>
</evidence>
<evidence type="ECO:0000256" key="7">
    <source>
        <dbReference type="SAM" id="SignalP"/>
    </source>
</evidence>
<dbReference type="Gene3D" id="3.40.190.10">
    <property type="entry name" value="Periplasmic binding protein-like II"/>
    <property type="match status" value="1"/>
</dbReference>
<keyword evidence="4 7" id="KW-0732">Signal</keyword>
<evidence type="ECO:0000256" key="1">
    <source>
        <dbReference type="ARBA" id="ARBA00004196"/>
    </source>
</evidence>
<keyword evidence="5" id="KW-0571">Peptide transport</keyword>
<dbReference type="CDD" id="cd08504">
    <property type="entry name" value="PBP2_OppA"/>
    <property type="match status" value="1"/>
</dbReference>
<dbReference type="PIRSF" id="PIRSF002741">
    <property type="entry name" value="MppA"/>
    <property type="match status" value="1"/>
</dbReference>
<dbReference type="Gene3D" id="3.10.105.10">
    <property type="entry name" value="Dipeptide-binding Protein, Domain 3"/>
    <property type="match status" value="1"/>
</dbReference>
<comment type="similarity">
    <text evidence="2">Belongs to the bacterial solute-binding protein 5 family.</text>
</comment>
<dbReference type="PANTHER" id="PTHR30290:SF79">
    <property type="entry name" value="DIPEPTIDE-BINDING PROTEIN DPPE"/>
    <property type="match status" value="1"/>
</dbReference>
<dbReference type="OrthoDB" id="9801912at2"/>
<sequence length="450" mass="49853">MKKGFKLSFLVLALVFAMGMVLVGCGDDTTEEPTNEETPEGSEETSDEADQVLRLNFASEPPTIDPGLASDSTSGGIVKSAFEGLTRLNPETNEYEPSAAEDIQVSDDLLTYTFTIRENNWTNGDPVTAHDFEYAWKRALDPATAADYAYQLYYLKNGAAANAGDVSLDEVGVKALDDKTLEVTLENPTPYFLELTAFYTYMPVNKSIVEANENWANDASDLYATNGPFKLAKWEHGSEVELVKNEDYWDADAVKLQTINFSMIEDESTELAMYDNGDLDWAGAPFSALPTDAMAPLKDSGDLITQEIAGVYWYKFNTEIAPFDNEKMREAFSYAINRQEIIDYIAQGNQKPAMGAVPLSMPLNTDGYFDPTVEEAQKLFDEALAEMGLSSADELPPIVLNFNTSEGHQKIAQAIQEQWNQAFGIEVTLENVEWGVYIDKLHAGDYQIGR</sequence>
<evidence type="ECO:0000256" key="6">
    <source>
        <dbReference type="SAM" id="MobiDB-lite"/>
    </source>
</evidence>
<feature type="region of interest" description="Disordered" evidence="6">
    <location>
        <begin position="27"/>
        <end position="48"/>
    </location>
</feature>
<dbReference type="RefSeq" id="WP_160647484.1">
    <property type="nucleotide sequence ID" value="NZ_SIJB01000036.1"/>
</dbReference>
<dbReference type="Gene3D" id="3.90.76.10">
    <property type="entry name" value="Dipeptide-binding Protein, Domain 1"/>
    <property type="match status" value="1"/>
</dbReference>
<dbReference type="GO" id="GO:1904680">
    <property type="term" value="F:peptide transmembrane transporter activity"/>
    <property type="evidence" value="ECO:0007669"/>
    <property type="project" value="TreeGrafter"/>
</dbReference>
<reference evidence="9 10" key="1">
    <citation type="submission" date="2019-01" db="EMBL/GenBank/DDBJ databases">
        <title>Chengkuizengella sp. nov., isolated from deep-sea sediment of East Pacific Ocean.</title>
        <authorList>
            <person name="Yang J."/>
            <person name="Lai Q."/>
            <person name="Shao Z."/>
        </authorList>
    </citation>
    <scope>NUCLEOTIDE SEQUENCE [LARGE SCALE GENOMIC DNA]</scope>
    <source>
        <strain evidence="9 10">YPA3-1-1</strain>
    </source>
</reference>
<feature type="domain" description="Solute-binding protein family 5" evidence="8">
    <location>
        <begin position="94"/>
        <end position="448"/>
    </location>
</feature>
<organism evidence="9 10">
    <name type="scientific">Chengkuizengella marina</name>
    <dbReference type="NCBI Taxonomy" id="2507566"/>
    <lineage>
        <taxon>Bacteria</taxon>
        <taxon>Bacillati</taxon>
        <taxon>Bacillota</taxon>
        <taxon>Bacilli</taxon>
        <taxon>Bacillales</taxon>
        <taxon>Paenibacillaceae</taxon>
        <taxon>Chengkuizengella</taxon>
    </lineage>
</organism>
<feature type="non-terminal residue" evidence="9">
    <location>
        <position position="450"/>
    </location>
</feature>
<evidence type="ECO:0000256" key="2">
    <source>
        <dbReference type="ARBA" id="ARBA00005695"/>
    </source>
</evidence>
<dbReference type="Pfam" id="PF00496">
    <property type="entry name" value="SBP_bac_5"/>
    <property type="match status" value="1"/>
</dbReference>
<evidence type="ECO:0000259" key="8">
    <source>
        <dbReference type="Pfam" id="PF00496"/>
    </source>
</evidence>
<proteinExistence type="inferred from homology"/>
<dbReference type="PANTHER" id="PTHR30290">
    <property type="entry name" value="PERIPLASMIC BINDING COMPONENT OF ABC TRANSPORTER"/>
    <property type="match status" value="1"/>
</dbReference>
<evidence type="ECO:0000313" key="9">
    <source>
        <dbReference type="EMBL" id="NBI30668.1"/>
    </source>
</evidence>
<dbReference type="InterPro" id="IPR030678">
    <property type="entry name" value="Peptide/Ni-bd"/>
</dbReference>
<keyword evidence="10" id="KW-1185">Reference proteome</keyword>
<dbReference type="GO" id="GO:0015833">
    <property type="term" value="P:peptide transport"/>
    <property type="evidence" value="ECO:0007669"/>
    <property type="project" value="UniProtKB-KW"/>
</dbReference>
<feature type="signal peptide" evidence="7">
    <location>
        <begin position="1"/>
        <end position="26"/>
    </location>
</feature>
<comment type="subcellular location">
    <subcellularLocation>
        <location evidence="1">Cell envelope</location>
    </subcellularLocation>
</comment>
<dbReference type="InterPro" id="IPR000914">
    <property type="entry name" value="SBP_5_dom"/>
</dbReference>